<evidence type="ECO:0000313" key="2">
    <source>
        <dbReference type="EMBL" id="CAI2387702.1"/>
    </source>
</evidence>
<keyword evidence="3" id="KW-1185">Reference proteome</keyword>
<dbReference type="EMBL" id="CAMPGE010030193">
    <property type="protein sequence ID" value="CAI2387702.1"/>
    <property type="molecule type" value="Genomic_DNA"/>
</dbReference>
<dbReference type="Proteomes" id="UP001295684">
    <property type="component" value="Unassembled WGS sequence"/>
</dbReference>
<sequence length="318" mass="36714">MNFPPNKWNRNQSPNGNNYAKTIRLRDSHEGLKKIINSGSKAMTYRTNMPKYTHNEDIFSNVPYTKPSINSSRKSMSIPSSGLDNMRPSPCFLTLARDLQQQSIYVDQYDGPSSLITGSPEREAKMNNSTAKNPFQKERDDLKRSFSSTKFENGSGQTSTILPDISRKSMVVPNSNNLLKNSKQQYQDFLQEKQGLSNFKELKEKKNYVTKRERLMKSGWRHGVIGIENPLNPTSDVYNQIHQAQTAVKIEKDFINDRRKKNLTRNLHKVDKGVDIDHQWKSKKISPERFKGSFSNIFESHIPTKREIMKARRLKVDI</sequence>
<protein>
    <submittedName>
        <fullName evidence="2">Uncharacterized protein</fullName>
    </submittedName>
</protein>
<feature type="compositionally biased region" description="Polar residues" evidence="1">
    <location>
        <begin position="145"/>
        <end position="160"/>
    </location>
</feature>
<comment type="caution">
    <text evidence="2">The sequence shown here is derived from an EMBL/GenBank/DDBJ whole genome shotgun (WGS) entry which is preliminary data.</text>
</comment>
<feature type="compositionally biased region" description="Basic and acidic residues" evidence="1">
    <location>
        <begin position="135"/>
        <end position="144"/>
    </location>
</feature>
<name>A0AAD1YAR8_EUPCR</name>
<evidence type="ECO:0000256" key="1">
    <source>
        <dbReference type="SAM" id="MobiDB-lite"/>
    </source>
</evidence>
<gene>
    <name evidence="2" type="ORF">ECRASSUSDP1_LOCUS29336</name>
</gene>
<evidence type="ECO:0000313" key="3">
    <source>
        <dbReference type="Proteomes" id="UP001295684"/>
    </source>
</evidence>
<organism evidence="2 3">
    <name type="scientific">Euplotes crassus</name>
    <dbReference type="NCBI Taxonomy" id="5936"/>
    <lineage>
        <taxon>Eukaryota</taxon>
        <taxon>Sar</taxon>
        <taxon>Alveolata</taxon>
        <taxon>Ciliophora</taxon>
        <taxon>Intramacronucleata</taxon>
        <taxon>Spirotrichea</taxon>
        <taxon>Hypotrichia</taxon>
        <taxon>Euplotida</taxon>
        <taxon>Euplotidae</taxon>
        <taxon>Moneuplotes</taxon>
    </lineage>
</organism>
<feature type="region of interest" description="Disordered" evidence="1">
    <location>
        <begin position="117"/>
        <end position="160"/>
    </location>
</feature>
<accession>A0AAD1YAR8</accession>
<reference evidence="2" key="1">
    <citation type="submission" date="2023-07" db="EMBL/GenBank/DDBJ databases">
        <authorList>
            <consortium name="AG Swart"/>
            <person name="Singh M."/>
            <person name="Singh A."/>
            <person name="Seah K."/>
            <person name="Emmerich C."/>
        </authorList>
    </citation>
    <scope>NUCLEOTIDE SEQUENCE</scope>
    <source>
        <strain evidence="2">DP1</strain>
    </source>
</reference>
<dbReference type="AlphaFoldDB" id="A0AAD1YAR8"/>
<proteinExistence type="predicted"/>